<keyword evidence="4" id="KW-0479">Metal-binding</keyword>
<feature type="active site" description="Proton acceptor" evidence="4">
    <location>
        <position position="122"/>
    </location>
</feature>
<dbReference type="InterPro" id="IPR003000">
    <property type="entry name" value="Sirtuin"/>
</dbReference>
<evidence type="ECO:0000256" key="4">
    <source>
        <dbReference type="PROSITE-ProRule" id="PRU00236"/>
    </source>
</evidence>
<dbReference type="Gene3D" id="3.30.1600.10">
    <property type="entry name" value="SIR2/SIRT2 'Small Domain"/>
    <property type="match status" value="1"/>
</dbReference>
<evidence type="ECO:0000313" key="6">
    <source>
        <dbReference type="EMBL" id="KOO50849.1"/>
    </source>
</evidence>
<feature type="binding site" evidence="4">
    <location>
        <position position="133"/>
    </location>
    <ligand>
        <name>Zn(2+)</name>
        <dbReference type="ChEBI" id="CHEBI:29105"/>
    </ligand>
</feature>
<dbReference type="SUPFAM" id="SSF52467">
    <property type="entry name" value="DHS-like NAD/FAD-binding domain"/>
    <property type="match status" value="1"/>
</dbReference>
<keyword evidence="4" id="KW-0862">Zinc</keyword>
<evidence type="ECO:0000256" key="2">
    <source>
        <dbReference type="ARBA" id="ARBA00022679"/>
    </source>
</evidence>
<sequence>MEEQVKTLQSWIDRAQSICFFTGAGVSTESGIPDFRSQNGLYKKNLSFVDVVSRPYFERDPNQFWPLFKEIFRIKLLHEYKPNKGHEFIAELESRGKQVRVITQNIDGLHQEAGNKYVYEIHGTIKYAHCPKCKTRYDAAHMNANAVPKCQIISKNKQPCDTILKPNVVLFGDSIHQFEEAIQSALSSDLFIVLGSSLEVTPINQIPLLVQRKGTIPMVIINLSATYYDDMFDLVIREPIGATLSSL</sequence>
<dbReference type="GO" id="GO:0017136">
    <property type="term" value="F:histone deacetylase activity, NAD-dependent"/>
    <property type="evidence" value="ECO:0007669"/>
    <property type="project" value="TreeGrafter"/>
</dbReference>
<dbReference type="InterPro" id="IPR029035">
    <property type="entry name" value="DHS-like_NAD/FAD-binding_dom"/>
</dbReference>
<dbReference type="AlphaFoldDB" id="A0A0M0LIG1"/>
<dbReference type="PROSITE" id="PS50305">
    <property type="entry name" value="SIRTUIN"/>
    <property type="match status" value="1"/>
</dbReference>
<dbReference type="OrthoDB" id="9800582at2"/>
<evidence type="ECO:0000256" key="3">
    <source>
        <dbReference type="ARBA" id="ARBA00023027"/>
    </source>
</evidence>
<dbReference type="Pfam" id="PF02146">
    <property type="entry name" value="SIR2"/>
    <property type="match status" value="1"/>
</dbReference>
<dbReference type="InterPro" id="IPR026590">
    <property type="entry name" value="Ssirtuin_cat_dom"/>
</dbReference>
<feature type="binding site" evidence="4">
    <location>
        <position position="150"/>
    </location>
    <ligand>
        <name>Zn(2+)</name>
        <dbReference type="ChEBI" id="CHEBI:29105"/>
    </ligand>
</feature>
<dbReference type="PANTHER" id="PTHR11085:SF4">
    <property type="entry name" value="NAD-DEPENDENT PROTEIN DEACYLASE"/>
    <property type="match status" value="1"/>
</dbReference>
<dbReference type="InterPro" id="IPR050134">
    <property type="entry name" value="NAD-dep_sirtuin_deacylases"/>
</dbReference>
<dbReference type="GO" id="GO:0046872">
    <property type="term" value="F:metal ion binding"/>
    <property type="evidence" value="ECO:0007669"/>
    <property type="project" value="UniProtKB-KW"/>
</dbReference>
<evidence type="ECO:0000259" key="5">
    <source>
        <dbReference type="PROSITE" id="PS50305"/>
    </source>
</evidence>
<dbReference type="EC" id="2.3.1.286" evidence="1"/>
<proteinExistence type="predicted"/>
<organism evidence="6 7">
    <name type="scientific">Priestia koreensis</name>
    <dbReference type="NCBI Taxonomy" id="284581"/>
    <lineage>
        <taxon>Bacteria</taxon>
        <taxon>Bacillati</taxon>
        <taxon>Bacillota</taxon>
        <taxon>Bacilli</taxon>
        <taxon>Bacillales</taxon>
        <taxon>Bacillaceae</taxon>
        <taxon>Priestia</taxon>
    </lineage>
</organism>
<accession>A0A0M0LIG1</accession>
<gene>
    <name evidence="6" type="ORF">AMD01_03705</name>
</gene>
<name>A0A0M0LIG1_9BACI</name>
<dbReference type="Proteomes" id="UP000037558">
    <property type="component" value="Unassembled WGS sequence"/>
</dbReference>
<feature type="domain" description="Deacetylase sirtuin-type" evidence="5">
    <location>
        <begin position="1"/>
        <end position="247"/>
    </location>
</feature>
<dbReference type="PATRIC" id="fig|284581.3.peg.1041"/>
<dbReference type="STRING" id="284581.AMD01_03705"/>
<evidence type="ECO:0000256" key="1">
    <source>
        <dbReference type="ARBA" id="ARBA00012928"/>
    </source>
</evidence>
<evidence type="ECO:0000313" key="7">
    <source>
        <dbReference type="Proteomes" id="UP000037558"/>
    </source>
</evidence>
<keyword evidence="7" id="KW-1185">Reference proteome</keyword>
<reference evidence="7" key="1">
    <citation type="submission" date="2015-08" db="EMBL/GenBank/DDBJ databases">
        <title>Fjat-14210 dsm16467.</title>
        <authorList>
            <person name="Liu B."/>
            <person name="Wang J."/>
            <person name="Zhu Y."/>
            <person name="Liu G."/>
            <person name="Chen Q."/>
            <person name="Chen Z."/>
            <person name="Lan J."/>
            <person name="Che J."/>
            <person name="Ge C."/>
            <person name="Shi H."/>
            <person name="Pan Z."/>
            <person name="Liu X."/>
        </authorList>
    </citation>
    <scope>NUCLEOTIDE SEQUENCE [LARGE SCALE GENOMIC DNA]</scope>
    <source>
        <strain evidence="7">DSM 16467</strain>
    </source>
</reference>
<feature type="binding site" evidence="4">
    <location>
        <position position="130"/>
    </location>
    <ligand>
        <name>Zn(2+)</name>
        <dbReference type="ChEBI" id="CHEBI:29105"/>
    </ligand>
</feature>
<dbReference type="EMBL" id="LILC01000002">
    <property type="protein sequence ID" value="KOO50849.1"/>
    <property type="molecule type" value="Genomic_DNA"/>
</dbReference>
<feature type="binding site" evidence="4">
    <location>
        <position position="160"/>
    </location>
    <ligand>
        <name>Zn(2+)</name>
        <dbReference type="ChEBI" id="CHEBI:29105"/>
    </ligand>
</feature>
<keyword evidence="3" id="KW-0520">NAD</keyword>
<dbReference type="InterPro" id="IPR026591">
    <property type="entry name" value="Sirtuin_cat_small_dom_sf"/>
</dbReference>
<dbReference type="RefSeq" id="WP_053400024.1">
    <property type="nucleotide sequence ID" value="NZ_LILC01000002.1"/>
</dbReference>
<dbReference type="NCBIfam" id="NF001754">
    <property type="entry name" value="PRK00481.1-4"/>
    <property type="match status" value="1"/>
</dbReference>
<keyword evidence="2" id="KW-0808">Transferase</keyword>
<comment type="caution">
    <text evidence="6">The sequence shown here is derived from an EMBL/GenBank/DDBJ whole genome shotgun (WGS) entry which is preliminary data.</text>
</comment>
<dbReference type="Gene3D" id="3.40.50.1220">
    <property type="entry name" value="TPP-binding domain"/>
    <property type="match status" value="1"/>
</dbReference>
<dbReference type="GO" id="GO:0070403">
    <property type="term" value="F:NAD+ binding"/>
    <property type="evidence" value="ECO:0007669"/>
    <property type="project" value="InterPro"/>
</dbReference>
<dbReference type="PANTHER" id="PTHR11085">
    <property type="entry name" value="NAD-DEPENDENT PROTEIN DEACYLASE SIRTUIN-5, MITOCHONDRIAL-RELATED"/>
    <property type="match status" value="1"/>
</dbReference>
<protein>
    <recommendedName>
        <fullName evidence="1">protein acetyllysine N-acetyltransferase</fullName>
        <ecNumber evidence="1">2.3.1.286</ecNumber>
    </recommendedName>
</protein>